<protein>
    <submittedName>
        <fullName evidence="1">Uncharacterized protein</fullName>
    </submittedName>
</protein>
<evidence type="ECO:0000313" key="2">
    <source>
        <dbReference type="Proteomes" id="UP000251993"/>
    </source>
</evidence>
<organism evidence="1 2">
    <name type="scientific">Runella rosea</name>
    <dbReference type="NCBI Taxonomy" id="2259595"/>
    <lineage>
        <taxon>Bacteria</taxon>
        <taxon>Pseudomonadati</taxon>
        <taxon>Bacteroidota</taxon>
        <taxon>Cytophagia</taxon>
        <taxon>Cytophagales</taxon>
        <taxon>Spirosomataceae</taxon>
        <taxon>Runella</taxon>
    </lineage>
</organism>
<proteinExistence type="predicted"/>
<dbReference type="KEGG" id="run:DR864_18820"/>
<dbReference type="RefSeq" id="WP_114068409.1">
    <property type="nucleotide sequence ID" value="NZ_CP030850.1"/>
</dbReference>
<keyword evidence="2" id="KW-1185">Reference proteome</keyword>
<dbReference type="AlphaFoldDB" id="A0A344TLX0"/>
<accession>A0A344TLX0</accession>
<dbReference type="Proteomes" id="UP000251993">
    <property type="component" value="Chromosome"/>
</dbReference>
<name>A0A344TLX0_9BACT</name>
<dbReference type="OrthoDB" id="5295861at2"/>
<sequence length="175" mass="20155">MAKHTLLFLFLTICFGSCKKEADPEYRVPTEVEPYVQAFVKEAKLRGLELKIDNLIVEFAQPDANYICGMCKGLQTRQKHIILGIQEFCWKEATTQTREGLVFHELAHCYLARLHTSKAFADGTYASLMNPDNTEVYSICLYPIDNGNDCDKRARRQYYIDELFDETTPTPAWAR</sequence>
<evidence type="ECO:0000313" key="1">
    <source>
        <dbReference type="EMBL" id="AXE19641.1"/>
    </source>
</evidence>
<gene>
    <name evidence="1" type="ORF">DR864_18820</name>
</gene>
<dbReference type="EMBL" id="CP030850">
    <property type="protein sequence ID" value="AXE19641.1"/>
    <property type="molecule type" value="Genomic_DNA"/>
</dbReference>
<reference evidence="1 2" key="1">
    <citation type="submission" date="2018-07" db="EMBL/GenBank/DDBJ databases">
        <title>Genome sequencing of Runella.</title>
        <authorList>
            <person name="Baek M.-G."/>
            <person name="Yi H."/>
        </authorList>
    </citation>
    <scope>NUCLEOTIDE SEQUENCE [LARGE SCALE GENOMIC DNA]</scope>
    <source>
        <strain evidence="1 2">HYN0085</strain>
    </source>
</reference>